<evidence type="ECO:0000256" key="3">
    <source>
        <dbReference type="ARBA" id="ARBA00020042"/>
    </source>
</evidence>
<reference evidence="14 15" key="2">
    <citation type="submission" date="2018-12" db="EMBL/GenBank/DDBJ databases">
        <title>The genome sequences of strain 502.</title>
        <authorList>
            <person name="Gao J."/>
            <person name="Sun J."/>
        </authorList>
    </citation>
    <scope>NUCLEOTIDE SEQUENCE [LARGE SCALE GENOMIC DNA]</scope>
    <source>
        <strain evidence="14 15">502</strain>
    </source>
</reference>
<comment type="subcellular location">
    <subcellularLocation>
        <location evidence="1">Cell inner membrane</location>
        <topology evidence="1">Single-pass membrane protein</topology>
    </subcellularLocation>
</comment>
<dbReference type="InterPro" id="IPR010054">
    <property type="entry name" value="Type2_sec_GspG"/>
</dbReference>
<evidence type="ECO:0000313" key="13">
    <source>
        <dbReference type="EMBL" id="RRH81601.1"/>
    </source>
</evidence>
<comment type="similarity">
    <text evidence="2">Belongs to the GSP G family.</text>
</comment>
<dbReference type="Proteomes" id="UP000271137">
    <property type="component" value="Unassembled WGS sequence"/>
</dbReference>
<dbReference type="GO" id="GO:0015628">
    <property type="term" value="P:protein secretion by the type II secretion system"/>
    <property type="evidence" value="ECO:0007669"/>
    <property type="project" value="InterPro"/>
</dbReference>
<keyword evidence="15" id="KW-1185">Reference proteome</keyword>
<evidence type="ECO:0000256" key="8">
    <source>
        <dbReference type="ARBA" id="ARBA00022989"/>
    </source>
</evidence>
<dbReference type="Proteomes" id="UP000271590">
    <property type="component" value="Unassembled WGS sequence"/>
</dbReference>
<evidence type="ECO:0000256" key="6">
    <source>
        <dbReference type="ARBA" id="ARBA00022519"/>
    </source>
</evidence>
<evidence type="ECO:0000313" key="15">
    <source>
        <dbReference type="Proteomes" id="UP000271137"/>
    </source>
</evidence>
<sequence length="143" mass="15955">MNNCRWRKRRSRGFTLLELLVVLVIIGLLVGIVGPRLFGNVSKSEITTARAQIDVLSKALDQFRLDVGRYPSSQEGLAVLFAPVPGEVRWRGPYLRKDVPSDPWGQPYQYKYPGNKQTDDFDLYSFGPDKAPGGSGDNADIGR</sequence>
<feature type="domain" description="Type II secretion system protein GspG C-terminal" evidence="12">
    <location>
        <begin position="36"/>
        <end position="142"/>
    </location>
</feature>
<evidence type="ECO:0000256" key="1">
    <source>
        <dbReference type="ARBA" id="ARBA00004377"/>
    </source>
</evidence>
<keyword evidence="5" id="KW-0488">Methylation</keyword>
<dbReference type="Gene3D" id="3.30.700.10">
    <property type="entry name" value="Glycoprotein, Type 4 Pilin"/>
    <property type="match status" value="1"/>
</dbReference>
<dbReference type="SUPFAM" id="SSF54523">
    <property type="entry name" value="Pili subunits"/>
    <property type="match status" value="1"/>
</dbReference>
<evidence type="ECO:0000256" key="10">
    <source>
        <dbReference type="SAM" id="MobiDB-lite"/>
    </source>
</evidence>
<keyword evidence="6" id="KW-0997">Cell inner membrane</keyword>
<dbReference type="PANTHER" id="PTHR30093:SF45">
    <property type="entry name" value="TYPE II SECRETION SYSTEM CORE PROTEIN G"/>
    <property type="match status" value="1"/>
</dbReference>
<dbReference type="InterPro" id="IPR012902">
    <property type="entry name" value="N_methyl_site"/>
</dbReference>
<dbReference type="NCBIfam" id="TIGR01710">
    <property type="entry name" value="typeII_sec_gspG"/>
    <property type="match status" value="1"/>
</dbReference>
<keyword evidence="8 11" id="KW-1133">Transmembrane helix</keyword>
<dbReference type="GO" id="GO:0015627">
    <property type="term" value="C:type II protein secretion system complex"/>
    <property type="evidence" value="ECO:0007669"/>
    <property type="project" value="InterPro"/>
</dbReference>
<keyword evidence="7 11" id="KW-0812">Transmembrane</keyword>
<dbReference type="Pfam" id="PF07963">
    <property type="entry name" value="N_methyl"/>
    <property type="match status" value="1"/>
</dbReference>
<dbReference type="EMBL" id="RQXU01000029">
    <property type="protein sequence ID" value="RRH81601.1"/>
    <property type="molecule type" value="Genomic_DNA"/>
</dbReference>
<evidence type="ECO:0000259" key="12">
    <source>
        <dbReference type="Pfam" id="PF08334"/>
    </source>
</evidence>
<evidence type="ECO:0000313" key="16">
    <source>
        <dbReference type="Proteomes" id="UP000271590"/>
    </source>
</evidence>
<evidence type="ECO:0000256" key="4">
    <source>
        <dbReference type="ARBA" id="ARBA00022475"/>
    </source>
</evidence>
<evidence type="ECO:0000256" key="5">
    <source>
        <dbReference type="ARBA" id="ARBA00022481"/>
    </source>
</evidence>
<evidence type="ECO:0000256" key="2">
    <source>
        <dbReference type="ARBA" id="ARBA00009984"/>
    </source>
</evidence>
<dbReference type="RefSeq" id="WP_124961683.1">
    <property type="nucleotide sequence ID" value="NZ_RQXU01000029.1"/>
</dbReference>
<gene>
    <name evidence="13" type="primary">gspG</name>
    <name evidence="13" type="ORF">EH244_28630</name>
    <name evidence="14" type="ORF">EJO66_26335</name>
</gene>
<dbReference type="Pfam" id="PF08334">
    <property type="entry name" value="T2SSG"/>
    <property type="match status" value="1"/>
</dbReference>
<feature type="region of interest" description="Disordered" evidence="10">
    <location>
        <begin position="97"/>
        <end position="143"/>
    </location>
</feature>
<dbReference type="PANTHER" id="PTHR30093">
    <property type="entry name" value="GENERAL SECRETION PATHWAY PROTEIN G"/>
    <property type="match status" value="1"/>
</dbReference>
<comment type="caution">
    <text evidence="13">The sequence shown here is derived from an EMBL/GenBank/DDBJ whole genome shotgun (WGS) entry which is preliminary data.</text>
</comment>
<dbReference type="PROSITE" id="PS00409">
    <property type="entry name" value="PROKAR_NTER_METHYL"/>
    <property type="match status" value="1"/>
</dbReference>
<dbReference type="PRINTS" id="PR00813">
    <property type="entry name" value="BCTERIALGSPG"/>
</dbReference>
<evidence type="ECO:0000313" key="14">
    <source>
        <dbReference type="EMBL" id="RSZ30585.1"/>
    </source>
</evidence>
<feature type="transmembrane region" description="Helical" evidence="11">
    <location>
        <begin position="12"/>
        <end position="34"/>
    </location>
</feature>
<accession>A0A3P3E5A3</accession>
<organism evidence="13 16">
    <name type="scientific">Variovorax beijingensis</name>
    <dbReference type="NCBI Taxonomy" id="2496117"/>
    <lineage>
        <taxon>Bacteria</taxon>
        <taxon>Pseudomonadati</taxon>
        <taxon>Pseudomonadota</taxon>
        <taxon>Betaproteobacteria</taxon>
        <taxon>Burkholderiales</taxon>
        <taxon>Comamonadaceae</taxon>
        <taxon>Variovorax</taxon>
    </lineage>
</organism>
<evidence type="ECO:0000256" key="11">
    <source>
        <dbReference type="SAM" id="Phobius"/>
    </source>
</evidence>
<dbReference type="NCBIfam" id="TIGR02532">
    <property type="entry name" value="IV_pilin_GFxxxE"/>
    <property type="match status" value="1"/>
</dbReference>
<keyword evidence="4" id="KW-1003">Cell membrane</keyword>
<dbReference type="InterPro" id="IPR013545">
    <property type="entry name" value="T2SS_protein-GspG_C"/>
</dbReference>
<reference evidence="13 16" key="1">
    <citation type="submission" date="2018-11" db="EMBL/GenBank/DDBJ databases">
        <title>The genome of Variovorax sp T529.</title>
        <authorList>
            <person name="Gao J."/>
        </authorList>
    </citation>
    <scope>NUCLEOTIDE SEQUENCE [LARGE SCALE GENOMIC DNA]</scope>
    <source>
        <strain evidence="13 16">T529</strain>
    </source>
</reference>
<name>A0A3P3E5A3_9BURK</name>
<dbReference type="InterPro" id="IPR045584">
    <property type="entry name" value="Pilin-like"/>
</dbReference>
<evidence type="ECO:0000256" key="9">
    <source>
        <dbReference type="ARBA" id="ARBA00023136"/>
    </source>
</evidence>
<dbReference type="EMBL" id="RXFQ01000019">
    <property type="protein sequence ID" value="RSZ30585.1"/>
    <property type="molecule type" value="Genomic_DNA"/>
</dbReference>
<evidence type="ECO:0000256" key="7">
    <source>
        <dbReference type="ARBA" id="ARBA00022692"/>
    </source>
</evidence>
<protein>
    <recommendedName>
        <fullName evidence="3">Type II secretion system core protein G</fullName>
    </recommendedName>
</protein>
<dbReference type="GO" id="GO:0005886">
    <property type="term" value="C:plasma membrane"/>
    <property type="evidence" value="ECO:0007669"/>
    <property type="project" value="UniProtKB-SubCell"/>
</dbReference>
<dbReference type="InterPro" id="IPR000983">
    <property type="entry name" value="Bac_GSPG_pilin"/>
</dbReference>
<keyword evidence="9 11" id="KW-0472">Membrane</keyword>
<proteinExistence type="inferred from homology"/>
<dbReference type="AlphaFoldDB" id="A0A3P3E5A3"/>